<evidence type="ECO:0000313" key="3">
    <source>
        <dbReference type="Proteomes" id="UP000287033"/>
    </source>
</evidence>
<reference evidence="2 3" key="1">
    <citation type="journal article" date="2018" name="Nat. Ecol. Evol.">
        <title>Shark genomes provide insights into elasmobranch evolution and the origin of vertebrates.</title>
        <authorList>
            <person name="Hara Y"/>
            <person name="Yamaguchi K"/>
            <person name="Onimaru K"/>
            <person name="Kadota M"/>
            <person name="Koyanagi M"/>
            <person name="Keeley SD"/>
            <person name="Tatsumi K"/>
            <person name="Tanaka K"/>
            <person name="Motone F"/>
            <person name="Kageyama Y"/>
            <person name="Nozu R"/>
            <person name="Adachi N"/>
            <person name="Nishimura O"/>
            <person name="Nakagawa R"/>
            <person name="Tanegashima C"/>
            <person name="Kiyatake I"/>
            <person name="Matsumoto R"/>
            <person name="Murakumo K"/>
            <person name="Nishida K"/>
            <person name="Terakita A"/>
            <person name="Kuratani S"/>
            <person name="Sato K"/>
            <person name="Hyodo S Kuraku.S."/>
        </authorList>
    </citation>
    <scope>NUCLEOTIDE SEQUENCE [LARGE SCALE GENOMIC DNA]</scope>
</reference>
<evidence type="ECO:0000256" key="1">
    <source>
        <dbReference type="SAM" id="MobiDB-lite"/>
    </source>
</evidence>
<feature type="compositionally biased region" description="Basic and acidic residues" evidence="1">
    <location>
        <begin position="38"/>
        <end position="48"/>
    </location>
</feature>
<organism evidence="2 3">
    <name type="scientific">Chiloscyllium punctatum</name>
    <name type="common">Brownbanded bambooshark</name>
    <name type="synonym">Hemiscyllium punctatum</name>
    <dbReference type="NCBI Taxonomy" id="137246"/>
    <lineage>
        <taxon>Eukaryota</taxon>
        <taxon>Metazoa</taxon>
        <taxon>Chordata</taxon>
        <taxon>Craniata</taxon>
        <taxon>Vertebrata</taxon>
        <taxon>Chondrichthyes</taxon>
        <taxon>Elasmobranchii</taxon>
        <taxon>Galeomorphii</taxon>
        <taxon>Galeoidea</taxon>
        <taxon>Orectolobiformes</taxon>
        <taxon>Hemiscylliidae</taxon>
        <taxon>Chiloscyllium</taxon>
    </lineage>
</organism>
<feature type="region of interest" description="Disordered" evidence="1">
    <location>
        <begin position="1"/>
        <end position="48"/>
    </location>
</feature>
<sequence length="175" mass="17837">MTPGSGACSLSMGRVPGSLGMSAGRGQETCPGEYWVDPTERGRGPESRGRVRLLRGDERGGVGGAGTGLQRRFGICHLPGFTPPLDQPQRRKGLTSRVSATTGRVQFVARTISAGPLPFSVRRGRPSVSAAPPSLTRGDDTETARAALGGGAVAAAPPSAGGLKCSAAVRLCIEG</sequence>
<proteinExistence type="predicted"/>
<comment type="caution">
    <text evidence="2">The sequence shown here is derived from an EMBL/GenBank/DDBJ whole genome shotgun (WGS) entry which is preliminary data.</text>
</comment>
<keyword evidence="3" id="KW-1185">Reference proteome</keyword>
<dbReference type="EMBL" id="BEZZ01070093">
    <property type="protein sequence ID" value="GCC42110.1"/>
    <property type="molecule type" value="Genomic_DNA"/>
</dbReference>
<protein>
    <submittedName>
        <fullName evidence="2">Uncharacterized protein</fullName>
    </submittedName>
</protein>
<name>A0A401THH1_CHIPU</name>
<evidence type="ECO:0000313" key="2">
    <source>
        <dbReference type="EMBL" id="GCC42110.1"/>
    </source>
</evidence>
<dbReference type="Proteomes" id="UP000287033">
    <property type="component" value="Unassembled WGS sequence"/>
</dbReference>
<dbReference type="AlphaFoldDB" id="A0A401THH1"/>
<gene>
    <name evidence="2" type="ORF">chiPu_0025990</name>
</gene>
<accession>A0A401THH1</accession>